<feature type="domain" description="Rhodopsin" evidence="8">
    <location>
        <begin position="27"/>
        <end position="257"/>
    </location>
</feature>
<feature type="transmembrane region" description="Helical" evidence="7">
    <location>
        <begin position="6"/>
        <end position="31"/>
    </location>
</feature>
<evidence type="ECO:0000256" key="4">
    <source>
        <dbReference type="ARBA" id="ARBA00023136"/>
    </source>
</evidence>
<reference evidence="9" key="1">
    <citation type="submission" date="2020-06" db="EMBL/GenBank/DDBJ databases">
        <authorList>
            <person name="Onetto C."/>
        </authorList>
    </citation>
    <scope>NUCLEOTIDE SEQUENCE</scope>
</reference>
<dbReference type="PANTHER" id="PTHR33048">
    <property type="entry name" value="PTH11-LIKE INTEGRAL MEMBRANE PROTEIN (AFU_ORTHOLOGUE AFUA_5G11245)"/>
    <property type="match status" value="1"/>
</dbReference>
<protein>
    <recommendedName>
        <fullName evidence="8">Rhodopsin domain-containing protein</fullName>
    </recommendedName>
</protein>
<keyword evidence="3 7" id="KW-1133">Transmembrane helix</keyword>
<evidence type="ECO:0000256" key="6">
    <source>
        <dbReference type="SAM" id="MobiDB-lite"/>
    </source>
</evidence>
<dbReference type="Proteomes" id="UP000745764">
    <property type="component" value="Unassembled WGS sequence"/>
</dbReference>
<comment type="similarity">
    <text evidence="5">Belongs to the SAT4 family.</text>
</comment>
<dbReference type="InterPro" id="IPR052337">
    <property type="entry name" value="SAT4-like"/>
</dbReference>
<dbReference type="GO" id="GO:0016020">
    <property type="term" value="C:membrane"/>
    <property type="evidence" value="ECO:0007669"/>
    <property type="project" value="UniProtKB-SubCell"/>
</dbReference>
<keyword evidence="10" id="KW-1185">Reference proteome</keyword>
<accession>A0A9N8PNP0</accession>
<evidence type="ECO:0000313" key="10">
    <source>
        <dbReference type="Proteomes" id="UP000745764"/>
    </source>
</evidence>
<gene>
    <name evidence="9" type="ORF">AWRI4620_LOCUS427</name>
</gene>
<name>A0A9N8PNP0_9PEZI</name>
<feature type="region of interest" description="Disordered" evidence="6">
    <location>
        <begin position="297"/>
        <end position="317"/>
    </location>
</feature>
<sequence>MDWHDKWIPIFAVTIAMIMLPLVVVPLRCYIRITRRSFKIDDWLIIAALTFHLGACAVTLWGFVYGLGMPDKVLSLENQMKGVQPIYTLATCLIKCSVCYTFLRLSTSPKIRRALHWILIIVSCSSLVMFIGSFVYCVPYPAIWMHWHHPHTPGYCLPGAVVLTVGYTFACTTIFADFACAIIPGIILWQTVMSTRNMVVAWFVLGLGVLAAAMTICRLPYIAYWTHETDIILLFELLECGIGIFASCAPALKPWFSASMSSLTSLLHRLTKWTTLDSHISASNHKYHHHLQDLEKAEHGEQAPSVDPASAATAPPVPRMDLVIPDIEDTIMDTVMDGQDKGWDGYETPAQDSRPGSIPVIIVSRIRAESGDYTNTWDIVREGDDDENGRPSRV</sequence>
<dbReference type="InterPro" id="IPR049326">
    <property type="entry name" value="Rhodopsin_dom_fungi"/>
</dbReference>
<dbReference type="EMBL" id="CAINUL010000001">
    <property type="protein sequence ID" value="CAD0106172.1"/>
    <property type="molecule type" value="Genomic_DNA"/>
</dbReference>
<evidence type="ECO:0000256" key="2">
    <source>
        <dbReference type="ARBA" id="ARBA00022692"/>
    </source>
</evidence>
<feature type="transmembrane region" description="Helical" evidence="7">
    <location>
        <begin position="161"/>
        <end position="187"/>
    </location>
</feature>
<evidence type="ECO:0000256" key="3">
    <source>
        <dbReference type="ARBA" id="ARBA00022989"/>
    </source>
</evidence>
<dbReference type="Pfam" id="PF20684">
    <property type="entry name" value="Fung_rhodopsin"/>
    <property type="match status" value="1"/>
</dbReference>
<dbReference type="PANTHER" id="PTHR33048:SF15">
    <property type="entry name" value="INTEGRAL MEMBRANE PROTEIN"/>
    <property type="match status" value="1"/>
</dbReference>
<feature type="transmembrane region" description="Helical" evidence="7">
    <location>
        <begin position="199"/>
        <end position="225"/>
    </location>
</feature>
<dbReference type="OrthoDB" id="3897607at2759"/>
<dbReference type="AlphaFoldDB" id="A0A9N8PNP0"/>
<comment type="caution">
    <text evidence="9">The sequence shown here is derived from an EMBL/GenBank/DDBJ whole genome shotgun (WGS) entry which is preliminary data.</text>
</comment>
<feature type="non-terminal residue" evidence="9">
    <location>
        <position position="394"/>
    </location>
</feature>
<keyword evidence="4 7" id="KW-0472">Membrane</keyword>
<evidence type="ECO:0000256" key="5">
    <source>
        <dbReference type="ARBA" id="ARBA00038359"/>
    </source>
</evidence>
<evidence type="ECO:0000313" key="9">
    <source>
        <dbReference type="EMBL" id="CAD0106172.1"/>
    </source>
</evidence>
<organism evidence="9 10">
    <name type="scientific">Aureobasidium uvarum</name>
    <dbReference type="NCBI Taxonomy" id="2773716"/>
    <lineage>
        <taxon>Eukaryota</taxon>
        <taxon>Fungi</taxon>
        <taxon>Dikarya</taxon>
        <taxon>Ascomycota</taxon>
        <taxon>Pezizomycotina</taxon>
        <taxon>Dothideomycetes</taxon>
        <taxon>Dothideomycetidae</taxon>
        <taxon>Dothideales</taxon>
        <taxon>Saccotheciaceae</taxon>
        <taxon>Aureobasidium</taxon>
    </lineage>
</organism>
<evidence type="ECO:0000259" key="8">
    <source>
        <dbReference type="Pfam" id="PF20684"/>
    </source>
</evidence>
<keyword evidence="2 7" id="KW-0812">Transmembrane</keyword>
<evidence type="ECO:0000256" key="7">
    <source>
        <dbReference type="SAM" id="Phobius"/>
    </source>
</evidence>
<proteinExistence type="inferred from homology"/>
<evidence type="ECO:0000256" key="1">
    <source>
        <dbReference type="ARBA" id="ARBA00004141"/>
    </source>
</evidence>
<comment type="subcellular location">
    <subcellularLocation>
        <location evidence="1">Membrane</location>
        <topology evidence="1">Multi-pass membrane protein</topology>
    </subcellularLocation>
</comment>
<feature type="transmembrane region" description="Helical" evidence="7">
    <location>
        <begin position="84"/>
        <end position="103"/>
    </location>
</feature>
<feature type="transmembrane region" description="Helical" evidence="7">
    <location>
        <begin position="115"/>
        <end position="141"/>
    </location>
</feature>
<feature type="transmembrane region" description="Helical" evidence="7">
    <location>
        <begin position="43"/>
        <end position="64"/>
    </location>
</feature>